<dbReference type="PANTHER" id="PTHR31376">
    <property type="entry name" value="OS09G0467300 PROTEIN-RELATED"/>
    <property type="match status" value="1"/>
</dbReference>
<accession>A0A0J8CD72</accession>
<keyword evidence="10" id="KW-1185">Reference proteome</keyword>
<comment type="subcellular location">
    <subcellularLocation>
        <location evidence="1 7">Membrane</location>
        <topology evidence="1 7">Multi-pass membrane protein</topology>
    </subcellularLocation>
</comment>
<dbReference type="PANTHER" id="PTHR31376:SF16">
    <property type="entry name" value="PURINE PERMEASE-RELATED"/>
    <property type="match status" value="1"/>
</dbReference>
<protein>
    <recommendedName>
        <fullName evidence="7">Probable purine permease</fullName>
    </recommendedName>
</protein>
<dbReference type="Gramene" id="KMT11745">
    <property type="protein sequence ID" value="KMT11745"/>
    <property type="gene ID" value="BVRB_5g105790"/>
</dbReference>
<evidence type="ECO:0000256" key="1">
    <source>
        <dbReference type="ARBA" id="ARBA00004141"/>
    </source>
</evidence>
<feature type="transmembrane region" description="Helical" evidence="7">
    <location>
        <begin position="148"/>
        <end position="166"/>
    </location>
</feature>
<evidence type="ECO:0000256" key="3">
    <source>
        <dbReference type="ARBA" id="ARBA00022448"/>
    </source>
</evidence>
<evidence type="ECO:0000256" key="7">
    <source>
        <dbReference type="RuleBase" id="RU368015"/>
    </source>
</evidence>
<evidence type="ECO:0000313" key="9">
    <source>
        <dbReference type="EMBL" id="KMT11745.1"/>
    </source>
</evidence>
<dbReference type="AlphaFoldDB" id="A0A0J8CD72"/>
<feature type="transmembrane region" description="Helical" evidence="7">
    <location>
        <begin position="287"/>
        <end position="308"/>
    </location>
</feature>
<dbReference type="GO" id="GO:0005345">
    <property type="term" value="F:purine nucleobase transmembrane transporter activity"/>
    <property type="evidence" value="ECO:0007669"/>
    <property type="project" value="UniProtKB-UniRule"/>
</dbReference>
<dbReference type="OrthoDB" id="1907510at2759"/>
<gene>
    <name evidence="9" type="ORF">BVRB_5g105790</name>
</gene>
<keyword evidence="5 7" id="KW-1133">Transmembrane helix</keyword>
<dbReference type="Pfam" id="PF16913">
    <property type="entry name" value="PUNUT"/>
    <property type="match status" value="1"/>
</dbReference>
<feature type="region of interest" description="Disordered" evidence="8">
    <location>
        <begin position="1"/>
        <end position="34"/>
    </location>
</feature>
<proteinExistence type="inferred from homology"/>
<name>A0A0J8CD72_BETVV</name>
<reference evidence="9 10" key="1">
    <citation type="journal article" date="2014" name="Nature">
        <title>The genome of the recently domesticated crop plant sugar beet (Beta vulgaris).</title>
        <authorList>
            <person name="Dohm J.C."/>
            <person name="Minoche A.E."/>
            <person name="Holtgrawe D."/>
            <person name="Capella-Gutierrez S."/>
            <person name="Zakrzewski F."/>
            <person name="Tafer H."/>
            <person name="Rupp O."/>
            <person name="Sorensen T.R."/>
            <person name="Stracke R."/>
            <person name="Reinhardt R."/>
            <person name="Goesmann A."/>
            <person name="Kraft T."/>
            <person name="Schulz B."/>
            <person name="Stadler P.F."/>
            <person name="Schmidt T."/>
            <person name="Gabaldon T."/>
            <person name="Lehrach H."/>
            <person name="Weisshaar B."/>
            <person name="Himmelbauer H."/>
        </authorList>
    </citation>
    <scope>NUCLEOTIDE SEQUENCE [LARGE SCALE GENOMIC DNA]</scope>
    <source>
        <tissue evidence="9">Taproot</tissue>
    </source>
</reference>
<dbReference type="GO" id="GO:0016020">
    <property type="term" value="C:membrane"/>
    <property type="evidence" value="ECO:0007669"/>
    <property type="project" value="UniProtKB-SubCell"/>
</dbReference>
<dbReference type="InterPro" id="IPR030182">
    <property type="entry name" value="PUP_plant"/>
</dbReference>
<feature type="transmembrane region" description="Helical" evidence="7">
    <location>
        <begin position="245"/>
        <end position="267"/>
    </location>
</feature>
<dbReference type="Proteomes" id="UP000035740">
    <property type="component" value="Chromosome 5"/>
</dbReference>
<keyword evidence="4 7" id="KW-0812">Transmembrane</keyword>
<dbReference type="eggNOG" id="ENOG502QRUH">
    <property type="taxonomic scope" value="Eukaryota"/>
</dbReference>
<feature type="transmembrane region" description="Helical" evidence="7">
    <location>
        <begin position="342"/>
        <end position="360"/>
    </location>
</feature>
<keyword evidence="6 7" id="KW-0472">Membrane</keyword>
<feature type="transmembrane region" description="Helical" evidence="7">
    <location>
        <begin position="115"/>
        <end position="136"/>
    </location>
</feature>
<dbReference type="EMBL" id="KQ090090">
    <property type="protein sequence ID" value="KMT11745.1"/>
    <property type="molecule type" value="Genomic_DNA"/>
</dbReference>
<comment type="similarity">
    <text evidence="2 7">Belongs to the purine permeases (TC 2.A.7.14) family.</text>
</comment>
<dbReference type="InterPro" id="IPR037185">
    <property type="entry name" value="EmrE-like"/>
</dbReference>
<dbReference type="GO" id="GO:0015211">
    <property type="term" value="F:purine nucleoside transmembrane transporter activity"/>
    <property type="evidence" value="ECO:0007669"/>
    <property type="project" value="UniProtKB-UniRule"/>
</dbReference>
<feature type="transmembrane region" description="Helical" evidence="7">
    <location>
        <begin position="83"/>
        <end position="103"/>
    </location>
</feature>
<keyword evidence="3 7" id="KW-0813">Transport</keyword>
<organism evidence="9 10">
    <name type="scientific">Beta vulgaris subsp. vulgaris</name>
    <name type="common">Beet</name>
    <dbReference type="NCBI Taxonomy" id="3555"/>
    <lineage>
        <taxon>Eukaryota</taxon>
        <taxon>Viridiplantae</taxon>
        <taxon>Streptophyta</taxon>
        <taxon>Embryophyta</taxon>
        <taxon>Tracheophyta</taxon>
        <taxon>Spermatophyta</taxon>
        <taxon>Magnoliopsida</taxon>
        <taxon>eudicotyledons</taxon>
        <taxon>Gunneridae</taxon>
        <taxon>Pentapetalae</taxon>
        <taxon>Caryophyllales</taxon>
        <taxon>Chenopodiaceae</taxon>
        <taxon>Betoideae</taxon>
        <taxon>Beta</taxon>
    </lineage>
</organism>
<dbReference type="SUPFAM" id="SSF103481">
    <property type="entry name" value="Multidrug resistance efflux transporter EmrE"/>
    <property type="match status" value="1"/>
</dbReference>
<evidence type="ECO:0000313" key="10">
    <source>
        <dbReference type="Proteomes" id="UP000035740"/>
    </source>
</evidence>
<feature type="transmembrane region" description="Helical" evidence="7">
    <location>
        <begin position="315"/>
        <end position="336"/>
    </location>
</feature>
<dbReference type="OMA" id="ENESHHT"/>
<sequence>MDSSQELSQQTNGKNEDNARPNENESHHTSIANPNNNNFHIPKLTQYKKWIRVMTYILFLLVGQTTGILLLRLYFDKGGNSKWMATFVQTAGFPILIPLKFYFSFTSPTNFRPSLFKLTSLYFVFGILVTGDNLMYSYGILNLPVSTYALLCASQLAFSAVTSFFINSQKITALVLNSLVIITISTCLLAINANDEGNTSNNVVRGRYVVGFICTLGASATYALLLSVAQFSFEKVIKDESFNTVVCMQLYPSFVATCGCVIGLFASGEWSTLPDEMRNYKKGRVPYVMILASTAICWQVASVALLGLIFEVSSLFSNVISTLSLPLVPIFAVVFFHDKMNGVKVISLVLAVWGFLSYIYQHYLDGIEAKKARKKSANEIVLGDSSEVC</sequence>
<evidence type="ECO:0000256" key="5">
    <source>
        <dbReference type="ARBA" id="ARBA00022989"/>
    </source>
</evidence>
<feature type="compositionally biased region" description="Basic and acidic residues" evidence="8">
    <location>
        <begin position="14"/>
        <end position="28"/>
    </location>
</feature>
<evidence type="ECO:0000256" key="4">
    <source>
        <dbReference type="ARBA" id="ARBA00022692"/>
    </source>
</evidence>
<evidence type="ECO:0000256" key="8">
    <source>
        <dbReference type="SAM" id="MobiDB-lite"/>
    </source>
</evidence>
<evidence type="ECO:0000256" key="6">
    <source>
        <dbReference type="ARBA" id="ARBA00023136"/>
    </source>
</evidence>
<evidence type="ECO:0000256" key="2">
    <source>
        <dbReference type="ARBA" id="ARBA00006213"/>
    </source>
</evidence>
<feature type="compositionally biased region" description="Polar residues" evidence="8">
    <location>
        <begin position="1"/>
        <end position="13"/>
    </location>
</feature>
<feature type="transmembrane region" description="Helical" evidence="7">
    <location>
        <begin position="208"/>
        <end position="233"/>
    </location>
</feature>
<feature type="transmembrane region" description="Helical" evidence="7">
    <location>
        <begin position="53"/>
        <end position="71"/>
    </location>
</feature>
<feature type="transmembrane region" description="Helical" evidence="7">
    <location>
        <begin position="173"/>
        <end position="193"/>
    </location>
</feature>
<dbReference type="KEGG" id="bvg:104892895"/>